<evidence type="ECO:0000313" key="2">
    <source>
        <dbReference type="Proteomes" id="UP000521943"/>
    </source>
</evidence>
<protein>
    <submittedName>
        <fullName evidence="1">Uncharacterized protein</fullName>
    </submittedName>
</protein>
<dbReference type="Proteomes" id="UP000521943">
    <property type="component" value="Unassembled WGS sequence"/>
</dbReference>
<dbReference type="AlphaFoldDB" id="A0A8H6M0A5"/>
<dbReference type="EMBL" id="JACGCI010000080">
    <property type="protein sequence ID" value="KAF6747591.1"/>
    <property type="molecule type" value="Genomic_DNA"/>
</dbReference>
<name>A0A8H6M0A5_9AGAR</name>
<reference evidence="1 2" key="1">
    <citation type="submission" date="2020-07" db="EMBL/GenBank/DDBJ databases">
        <title>Comparative genomics of pyrophilous fungi reveals a link between fire events and developmental genes.</title>
        <authorList>
            <consortium name="DOE Joint Genome Institute"/>
            <person name="Steindorff A.S."/>
            <person name="Carver A."/>
            <person name="Calhoun S."/>
            <person name="Stillman K."/>
            <person name="Liu H."/>
            <person name="Lipzen A."/>
            <person name="Pangilinan J."/>
            <person name="Labutti K."/>
            <person name="Bruns T.D."/>
            <person name="Grigoriev I.V."/>
        </authorList>
    </citation>
    <scope>NUCLEOTIDE SEQUENCE [LARGE SCALE GENOMIC DNA]</scope>
    <source>
        <strain evidence="1 2">CBS 144469</strain>
    </source>
</reference>
<comment type="caution">
    <text evidence="1">The sequence shown here is derived from an EMBL/GenBank/DDBJ whole genome shotgun (WGS) entry which is preliminary data.</text>
</comment>
<accession>A0A8H6M0A5</accession>
<sequence length="235" mass="27123">MEHWRTRKLLMTGPECHRPDPRSSLSRLAVLSLASWQQPQFATRDRGPHPSVPALFCRHWGRTVSTFCPIFGLVRDGMERKQRLGDDLEAYEDQVDAREARDHRLYRQLFLLVPKLEERLGHFPLFLYQDFKYPGDAKVWDGLFKSRLLVNATRMFINYLLLLQASKLTITESVPLNHLLPSFTFRFVFGKSEGIRHSGRKGINLRHLPTLIPCRSPLDTAVIQARAALARCAFA</sequence>
<gene>
    <name evidence="1" type="ORF">DFP72DRAFT_854356</name>
</gene>
<organism evidence="1 2">
    <name type="scientific">Ephemerocybe angulata</name>
    <dbReference type="NCBI Taxonomy" id="980116"/>
    <lineage>
        <taxon>Eukaryota</taxon>
        <taxon>Fungi</taxon>
        <taxon>Dikarya</taxon>
        <taxon>Basidiomycota</taxon>
        <taxon>Agaricomycotina</taxon>
        <taxon>Agaricomycetes</taxon>
        <taxon>Agaricomycetidae</taxon>
        <taxon>Agaricales</taxon>
        <taxon>Agaricineae</taxon>
        <taxon>Psathyrellaceae</taxon>
        <taxon>Ephemerocybe</taxon>
    </lineage>
</organism>
<evidence type="ECO:0000313" key="1">
    <source>
        <dbReference type="EMBL" id="KAF6747591.1"/>
    </source>
</evidence>
<proteinExistence type="predicted"/>
<keyword evidence="2" id="KW-1185">Reference proteome</keyword>